<organism evidence="1 2">
    <name type="scientific">Albidovulum aquaemixtae</name>
    <dbReference type="NCBI Taxonomy" id="1542388"/>
    <lineage>
        <taxon>Bacteria</taxon>
        <taxon>Pseudomonadati</taxon>
        <taxon>Pseudomonadota</taxon>
        <taxon>Alphaproteobacteria</taxon>
        <taxon>Rhodobacterales</taxon>
        <taxon>Paracoccaceae</taxon>
        <taxon>Albidovulum</taxon>
    </lineage>
</organism>
<evidence type="ECO:0000313" key="2">
    <source>
        <dbReference type="Proteomes" id="UP000244924"/>
    </source>
</evidence>
<proteinExistence type="predicted"/>
<sequence length="104" mass="11751">MFLNPMTAKPKKTCFVFDRRTGKVVHVHQFIPAHPDGDCADEEMERMALQLAPQDCDRSQLGVLHCAGDGDRQTEFDLMVKPKSGELIRKPVTELSVLRANKKE</sequence>
<accession>A0A2R8B6W2</accession>
<reference evidence="1 2" key="1">
    <citation type="submission" date="2018-03" db="EMBL/GenBank/DDBJ databases">
        <authorList>
            <person name="Keele B.F."/>
        </authorList>
    </citation>
    <scope>NUCLEOTIDE SEQUENCE [LARGE SCALE GENOMIC DNA]</scope>
    <source>
        <strain evidence="1 2">CECT 8626</strain>
    </source>
</reference>
<keyword evidence="2" id="KW-1185">Reference proteome</keyword>
<dbReference type="AlphaFoldDB" id="A0A2R8B6W2"/>
<name>A0A2R8B6W2_9RHOB</name>
<evidence type="ECO:0000313" key="1">
    <source>
        <dbReference type="EMBL" id="SPH18347.1"/>
    </source>
</evidence>
<dbReference type="EMBL" id="OMOQ01000001">
    <property type="protein sequence ID" value="SPH18347.1"/>
    <property type="molecule type" value="Genomic_DNA"/>
</dbReference>
<dbReference type="RefSeq" id="WP_108852679.1">
    <property type="nucleotide sequence ID" value="NZ_OMOQ01000001.1"/>
</dbReference>
<protein>
    <submittedName>
        <fullName evidence="1">Uncharacterized protein</fullName>
    </submittedName>
</protein>
<gene>
    <name evidence="1" type="ORF">DEA8626_01884</name>
</gene>
<dbReference type="Proteomes" id="UP000244924">
    <property type="component" value="Unassembled WGS sequence"/>
</dbReference>